<reference evidence="2" key="1">
    <citation type="submission" date="2016-06" db="EMBL/GenBank/DDBJ databases">
        <title>Parallel loss of symbiosis genes in relatives of nitrogen-fixing non-legume Parasponia.</title>
        <authorList>
            <person name="Van Velzen R."/>
            <person name="Holmer R."/>
            <person name="Bu F."/>
            <person name="Rutten L."/>
            <person name="Van Zeijl A."/>
            <person name="Liu W."/>
            <person name="Santuari L."/>
            <person name="Cao Q."/>
            <person name="Sharma T."/>
            <person name="Shen D."/>
            <person name="Roswanjaya Y."/>
            <person name="Wardhani T."/>
            <person name="Kalhor M.S."/>
            <person name="Jansen J."/>
            <person name="Van den Hoogen J."/>
            <person name="Gungor B."/>
            <person name="Hartog M."/>
            <person name="Hontelez J."/>
            <person name="Verver J."/>
            <person name="Yang W.-C."/>
            <person name="Schijlen E."/>
            <person name="Repin R."/>
            <person name="Schilthuizen M."/>
            <person name="Schranz E."/>
            <person name="Heidstra R."/>
            <person name="Miyata K."/>
            <person name="Fedorova E."/>
            <person name="Kohlen W."/>
            <person name="Bisseling T."/>
            <person name="Smit S."/>
            <person name="Geurts R."/>
        </authorList>
    </citation>
    <scope>NUCLEOTIDE SEQUENCE [LARGE SCALE GENOMIC DNA]</scope>
    <source>
        <strain evidence="2">cv. WU1-14</strain>
    </source>
</reference>
<dbReference type="Proteomes" id="UP000237105">
    <property type="component" value="Unassembled WGS sequence"/>
</dbReference>
<protein>
    <submittedName>
        <fullName evidence="1">Uncharacterized protein</fullName>
    </submittedName>
</protein>
<dbReference type="AlphaFoldDB" id="A0A2P5CT03"/>
<organism evidence="1 2">
    <name type="scientific">Parasponia andersonii</name>
    <name type="common">Sponia andersonii</name>
    <dbReference type="NCBI Taxonomy" id="3476"/>
    <lineage>
        <taxon>Eukaryota</taxon>
        <taxon>Viridiplantae</taxon>
        <taxon>Streptophyta</taxon>
        <taxon>Embryophyta</taxon>
        <taxon>Tracheophyta</taxon>
        <taxon>Spermatophyta</taxon>
        <taxon>Magnoliopsida</taxon>
        <taxon>eudicotyledons</taxon>
        <taxon>Gunneridae</taxon>
        <taxon>Pentapetalae</taxon>
        <taxon>rosids</taxon>
        <taxon>fabids</taxon>
        <taxon>Rosales</taxon>
        <taxon>Cannabaceae</taxon>
        <taxon>Parasponia</taxon>
    </lineage>
</organism>
<dbReference type="EMBL" id="JXTB01000098">
    <property type="protein sequence ID" value="PON64188.1"/>
    <property type="molecule type" value="Genomic_DNA"/>
</dbReference>
<name>A0A2P5CT03_PARAD</name>
<accession>A0A2P5CT03</accession>
<proteinExistence type="predicted"/>
<comment type="caution">
    <text evidence="1">The sequence shown here is derived from an EMBL/GenBank/DDBJ whole genome shotgun (WGS) entry which is preliminary data.</text>
</comment>
<keyword evidence="2" id="KW-1185">Reference proteome</keyword>
<evidence type="ECO:0000313" key="1">
    <source>
        <dbReference type="EMBL" id="PON64188.1"/>
    </source>
</evidence>
<evidence type="ECO:0000313" key="2">
    <source>
        <dbReference type="Proteomes" id="UP000237105"/>
    </source>
</evidence>
<dbReference type="OrthoDB" id="1113909at2759"/>
<gene>
    <name evidence="1" type="ORF">PanWU01x14_127100</name>
</gene>
<sequence>MKSKFSWAKEGDADSKLFHRLMNARKSKNSITRIKLEDRSVVDREEEIVQAVRDLGRIKQSQEFENLVFSLDHSSTIHYSKR</sequence>